<dbReference type="SUPFAM" id="SSF46458">
    <property type="entry name" value="Globin-like"/>
    <property type="match status" value="1"/>
</dbReference>
<dbReference type="PRINTS" id="PR00260">
    <property type="entry name" value="CHEMTRNSDUCR"/>
</dbReference>
<dbReference type="PROSITE" id="PS50885">
    <property type="entry name" value="HAMP"/>
    <property type="match status" value="1"/>
</dbReference>
<dbReference type="Pfam" id="PF11563">
    <property type="entry name" value="Protoglobin"/>
    <property type="match status" value="1"/>
</dbReference>
<accession>A0ABU9T650</accession>
<dbReference type="Gene3D" id="1.10.287.950">
    <property type="entry name" value="Methyl-accepting chemotaxis protein"/>
    <property type="match status" value="1"/>
</dbReference>
<dbReference type="SUPFAM" id="SSF58104">
    <property type="entry name" value="Methyl-accepting chemotaxis protein (MCP) signaling domain"/>
    <property type="match status" value="1"/>
</dbReference>
<feature type="domain" description="HAMP" evidence="6">
    <location>
        <begin position="183"/>
        <end position="235"/>
    </location>
</feature>
<evidence type="ECO:0000259" key="5">
    <source>
        <dbReference type="PROSITE" id="PS50111"/>
    </source>
</evidence>
<feature type="coiled-coil region" evidence="4">
    <location>
        <begin position="160"/>
        <end position="191"/>
    </location>
</feature>
<reference evidence="7 8" key="1">
    <citation type="submission" date="2024-03" db="EMBL/GenBank/DDBJ databases">
        <title>Community enrichment and isolation of bacterial strains for fucoidan degradation.</title>
        <authorList>
            <person name="Sichert A."/>
        </authorList>
    </citation>
    <scope>NUCLEOTIDE SEQUENCE [LARGE SCALE GENOMIC DNA]</scope>
    <source>
        <strain evidence="7 8">AS62</strain>
    </source>
</reference>
<organism evidence="7 8">
    <name type="scientific">Ahrensia kielensis</name>
    <dbReference type="NCBI Taxonomy" id="76980"/>
    <lineage>
        <taxon>Bacteria</taxon>
        <taxon>Pseudomonadati</taxon>
        <taxon>Pseudomonadota</taxon>
        <taxon>Alphaproteobacteria</taxon>
        <taxon>Hyphomicrobiales</taxon>
        <taxon>Ahrensiaceae</taxon>
        <taxon>Ahrensia</taxon>
    </lineage>
</organism>
<evidence type="ECO:0000256" key="4">
    <source>
        <dbReference type="SAM" id="Coils"/>
    </source>
</evidence>
<evidence type="ECO:0000256" key="1">
    <source>
        <dbReference type="ARBA" id="ARBA00022500"/>
    </source>
</evidence>
<dbReference type="InterPro" id="IPR012292">
    <property type="entry name" value="Globin/Proto"/>
</dbReference>
<dbReference type="InterPro" id="IPR003660">
    <property type="entry name" value="HAMP_dom"/>
</dbReference>
<dbReference type="InterPro" id="IPR009050">
    <property type="entry name" value="Globin-like_sf"/>
</dbReference>
<keyword evidence="1" id="KW-0145">Chemotaxis</keyword>
<dbReference type="PROSITE" id="PS50111">
    <property type="entry name" value="CHEMOTAXIS_TRANSDUC_2"/>
    <property type="match status" value="1"/>
</dbReference>
<sequence>MTHNTPTSEIAEKLKFVGLGEQQLEALLALQPLIADRVGPALDRFYVQATSNPETARHFRDPMHIQHAKEKQVNHWKLISSGKFDDDYIDGVTKIGKVHAKLGLEPKWYIGGYSLILEELVTKIIETELGGFGREKKSRKVAQGVAAVVKAALIDMDYAISVYLDELEEERAKAKAEQEQLKLEQDKALAALDNALTGLAGGDLSTRLLQPLSSEFDQLKTNFNSSVAKLNDAFVDIVASINQSNSDTYELSVATDDMAQRTERQAAALEETAAAIEQISAIARQTTERTCEAREIVDQTSKKAAQSGETVKETVAAMEMIETSSKKITEIVSVIDEIAFQTNLLALNAGVEAARAGEAGLGFAVVAQEVRQLAQRSAEAAKEIKGLIDKSFNDVVTGVAFVNKTGEALSSIGEQVLLTNEHFITLSQSAEEQATGISEISTAVNSMDTITQQNAAMVEQTNAATKNLMGINENLMALASRFTVASKGNQLAELPLIRRRGHAA</sequence>
<protein>
    <submittedName>
        <fullName evidence="7">Globin-coupled sensor protein</fullName>
    </submittedName>
</protein>
<dbReference type="Gene3D" id="1.10.490.10">
    <property type="entry name" value="Globins"/>
    <property type="match status" value="1"/>
</dbReference>
<dbReference type="InterPro" id="IPR044398">
    <property type="entry name" value="Globin-sensor_dom"/>
</dbReference>
<dbReference type="CDD" id="cd01068">
    <property type="entry name" value="globin_sensor"/>
    <property type="match status" value="1"/>
</dbReference>
<dbReference type="EMBL" id="JBBMQO010000004">
    <property type="protein sequence ID" value="MEM5501601.1"/>
    <property type="molecule type" value="Genomic_DNA"/>
</dbReference>
<feature type="domain" description="Methyl-accepting transducer" evidence="5">
    <location>
        <begin position="240"/>
        <end position="469"/>
    </location>
</feature>
<dbReference type="InterPro" id="IPR004089">
    <property type="entry name" value="MCPsignal_dom"/>
</dbReference>
<name>A0ABU9T650_9HYPH</name>
<dbReference type="InterPro" id="IPR051310">
    <property type="entry name" value="MCP_chemotaxis"/>
</dbReference>
<dbReference type="InterPro" id="IPR039379">
    <property type="entry name" value="Protoglobin_sensor_dom"/>
</dbReference>
<comment type="similarity">
    <text evidence="2">Belongs to the methyl-accepting chemotaxis (MCP) protein family.</text>
</comment>
<dbReference type="Proteomes" id="UP001477870">
    <property type="component" value="Unassembled WGS sequence"/>
</dbReference>
<gene>
    <name evidence="7" type="ORF">WNY59_08370</name>
</gene>
<dbReference type="RefSeq" id="WP_342848068.1">
    <property type="nucleotide sequence ID" value="NZ_JBBMQO010000004.1"/>
</dbReference>
<keyword evidence="4" id="KW-0175">Coiled coil</keyword>
<dbReference type="CDD" id="cd11386">
    <property type="entry name" value="MCP_signal"/>
    <property type="match status" value="1"/>
</dbReference>
<dbReference type="SMART" id="SM00283">
    <property type="entry name" value="MA"/>
    <property type="match status" value="1"/>
</dbReference>
<dbReference type="PANTHER" id="PTHR43531:SF11">
    <property type="entry name" value="METHYL-ACCEPTING CHEMOTAXIS PROTEIN 3"/>
    <property type="match status" value="1"/>
</dbReference>
<proteinExistence type="inferred from homology"/>
<keyword evidence="3" id="KW-0807">Transducer</keyword>
<evidence type="ECO:0000313" key="7">
    <source>
        <dbReference type="EMBL" id="MEM5501601.1"/>
    </source>
</evidence>
<dbReference type="Pfam" id="PF00015">
    <property type="entry name" value="MCPsignal"/>
    <property type="match status" value="1"/>
</dbReference>
<evidence type="ECO:0000259" key="6">
    <source>
        <dbReference type="PROSITE" id="PS50885"/>
    </source>
</evidence>
<comment type="caution">
    <text evidence="7">The sequence shown here is derived from an EMBL/GenBank/DDBJ whole genome shotgun (WGS) entry which is preliminary data.</text>
</comment>
<evidence type="ECO:0000313" key="8">
    <source>
        <dbReference type="Proteomes" id="UP001477870"/>
    </source>
</evidence>
<dbReference type="InterPro" id="IPR004090">
    <property type="entry name" value="Chemotax_Me-accpt_rcpt"/>
</dbReference>
<evidence type="ECO:0000256" key="3">
    <source>
        <dbReference type="PROSITE-ProRule" id="PRU00284"/>
    </source>
</evidence>
<evidence type="ECO:0000256" key="2">
    <source>
        <dbReference type="ARBA" id="ARBA00029447"/>
    </source>
</evidence>
<keyword evidence="8" id="KW-1185">Reference proteome</keyword>
<dbReference type="PANTHER" id="PTHR43531">
    <property type="entry name" value="PROTEIN ICFG"/>
    <property type="match status" value="1"/>
</dbReference>